<dbReference type="InParanoid" id="J9DZR6"/>
<accession>J9DZR6</accession>
<sequence length="100" mass="10978">MNVLHREFSSVTANANRLLFLACPLPDLFDEETNSSKRARIDHIPMPPLPPAATYTPPAQLIVPQVSYKGTAPYIPASATKVYYPSQDPQRLGAKGDVIE</sequence>
<reference evidence="3" key="2">
    <citation type="submission" date="2012-08" db="EMBL/GenBank/DDBJ databases">
        <title>The Genome Sequence of Wuchereria bancrofti.</title>
        <authorList>
            <person name="Nutman T.B."/>
            <person name="Fink D.L."/>
            <person name="Russ C."/>
            <person name="Young S."/>
            <person name="Zeng Q."/>
            <person name="Koehrsen M."/>
            <person name="Alvarado L."/>
            <person name="Berlin A."/>
            <person name="Chapman S.B."/>
            <person name="Chen Z."/>
            <person name="Freedman E."/>
            <person name="Gellesch M."/>
            <person name="Goldberg J."/>
            <person name="Griggs A."/>
            <person name="Gujja S."/>
            <person name="Heilman E.R."/>
            <person name="Heiman D."/>
            <person name="Hepburn T."/>
            <person name="Howarth C."/>
            <person name="Jen D."/>
            <person name="Larson L."/>
            <person name="Lewis B."/>
            <person name="Mehta T."/>
            <person name="Park D."/>
            <person name="Pearson M."/>
            <person name="Roberts A."/>
            <person name="Saif S."/>
            <person name="Shea T."/>
            <person name="Shenoy N."/>
            <person name="Sisk P."/>
            <person name="Stolte C."/>
            <person name="Sykes S."/>
            <person name="Walk T."/>
            <person name="White J."/>
            <person name="Yandava C."/>
            <person name="Haas B."/>
            <person name="Henn M.R."/>
            <person name="Nusbaum C."/>
            <person name="Birren B."/>
        </authorList>
    </citation>
    <scope>NUCLEOTIDE SEQUENCE [LARGE SCALE GENOMIC DNA]</scope>
    <source>
        <strain evidence="3">NA</strain>
    </source>
</reference>
<gene>
    <name evidence="2" type="ORF">WBA_LOCUS8056</name>
    <name evidence="1" type="ORF">WUBG_13730</name>
</gene>
<dbReference type="OrthoDB" id="10259600at2759"/>
<organism evidence="1 3">
    <name type="scientific">Wuchereria bancrofti</name>
    <dbReference type="NCBI Taxonomy" id="6293"/>
    <lineage>
        <taxon>Eukaryota</taxon>
        <taxon>Metazoa</taxon>
        <taxon>Ecdysozoa</taxon>
        <taxon>Nematoda</taxon>
        <taxon>Chromadorea</taxon>
        <taxon>Rhabditida</taxon>
        <taxon>Spirurina</taxon>
        <taxon>Spiruromorpha</taxon>
        <taxon>Filarioidea</taxon>
        <taxon>Onchocercidae</taxon>
        <taxon>Wuchereria</taxon>
    </lineage>
</organism>
<evidence type="ECO:0000313" key="4">
    <source>
        <dbReference type="Proteomes" id="UP000270924"/>
    </source>
</evidence>
<dbReference type="EMBL" id="UYWW01006311">
    <property type="protein sequence ID" value="VDM14670.1"/>
    <property type="molecule type" value="Genomic_DNA"/>
</dbReference>
<dbReference type="Proteomes" id="UP000004810">
    <property type="component" value="Unassembled WGS sequence"/>
</dbReference>
<dbReference type="EMBL" id="ADBV01010670">
    <property type="protein sequence ID" value="EJW75363.1"/>
    <property type="molecule type" value="Genomic_DNA"/>
</dbReference>
<dbReference type="AlphaFoldDB" id="J9DZR6"/>
<evidence type="ECO:0000313" key="1">
    <source>
        <dbReference type="EMBL" id="EJW75363.1"/>
    </source>
</evidence>
<protein>
    <submittedName>
        <fullName evidence="1">Uncharacterized protein</fullName>
    </submittedName>
</protein>
<dbReference type="Proteomes" id="UP000270924">
    <property type="component" value="Unassembled WGS sequence"/>
</dbReference>
<reference evidence="1" key="1">
    <citation type="submission" date="2012-08" db="EMBL/GenBank/DDBJ databases">
        <title>The Genome Sequence of Wuchereria bancrofti.</title>
        <authorList>
            <consortium name="The Broad Institute Genome Sequencing Platform"/>
            <consortium name="Broad Institute Genome Sequencing Center for Infectious Disease"/>
            <person name="Nutman T.B."/>
            <person name="Fink D.L."/>
            <person name="Russ C."/>
            <person name="Young S."/>
            <person name="Zeng Q."/>
            <person name="Koehrsen M."/>
            <person name="Alvarado L."/>
            <person name="Berlin A."/>
            <person name="Borenstein D."/>
            <person name="Chapman S.B."/>
            <person name="Chen Z."/>
            <person name="Engels R."/>
            <person name="Freedman E."/>
            <person name="Gellesch M."/>
            <person name="Goldberg J."/>
            <person name="Griggs A."/>
            <person name="Gujja S."/>
            <person name="Heilman E.R."/>
            <person name="Heiman D."/>
            <person name="Hepburn T."/>
            <person name="Howarth C."/>
            <person name="Jen D."/>
            <person name="Larson L."/>
            <person name="Lewis B."/>
            <person name="Mehta T."/>
            <person name="Park D."/>
            <person name="Pearson M."/>
            <person name="Richards J."/>
            <person name="Roberts A."/>
            <person name="Saif S."/>
            <person name="Shea T."/>
            <person name="Shenoy N."/>
            <person name="Sisk P."/>
            <person name="Stolte C."/>
            <person name="Sykes S."/>
            <person name="Walk T."/>
            <person name="White J."/>
            <person name="Yandava C."/>
            <person name="Haas B."/>
            <person name="Henn M.R."/>
            <person name="Nusbaum C."/>
            <person name="Birren B."/>
        </authorList>
    </citation>
    <scope>NUCLEOTIDE SEQUENCE</scope>
</reference>
<evidence type="ECO:0000313" key="3">
    <source>
        <dbReference type="Proteomes" id="UP000004810"/>
    </source>
</evidence>
<proteinExistence type="predicted"/>
<name>J9DZR6_WUCBA</name>
<evidence type="ECO:0000313" key="2">
    <source>
        <dbReference type="EMBL" id="VDM14670.1"/>
    </source>
</evidence>
<keyword evidence="4" id="KW-1185">Reference proteome</keyword>
<reference evidence="2 4" key="3">
    <citation type="submission" date="2018-11" db="EMBL/GenBank/DDBJ databases">
        <authorList>
            <consortium name="Pathogen Informatics"/>
        </authorList>
    </citation>
    <scope>NUCLEOTIDE SEQUENCE [LARGE SCALE GENOMIC DNA]</scope>
</reference>